<dbReference type="Pfam" id="PF01435">
    <property type="entry name" value="Peptidase_M48"/>
    <property type="match status" value="1"/>
</dbReference>
<keyword evidence="3 11" id="KW-0812">Transmembrane</keyword>
<dbReference type="InterPro" id="IPR050083">
    <property type="entry name" value="HtpX_protease"/>
</dbReference>
<dbReference type="GO" id="GO:0006508">
    <property type="term" value="P:proteolysis"/>
    <property type="evidence" value="ECO:0007669"/>
    <property type="project" value="UniProtKB-KW"/>
</dbReference>
<feature type="transmembrane region" description="Helical" evidence="11">
    <location>
        <begin position="108"/>
        <end position="129"/>
    </location>
</feature>
<comment type="similarity">
    <text evidence="10">Belongs to the peptidase M48 family.</text>
</comment>
<dbReference type="GO" id="GO:0046872">
    <property type="term" value="F:metal ion binding"/>
    <property type="evidence" value="ECO:0007669"/>
    <property type="project" value="UniProtKB-KW"/>
</dbReference>
<evidence type="ECO:0000256" key="5">
    <source>
        <dbReference type="ARBA" id="ARBA00022801"/>
    </source>
</evidence>
<evidence type="ECO:0000313" key="13">
    <source>
        <dbReference type="EMBL" id="TQS20679.1"/>
    </source>
</evidence>
<dbReference type="AlphaFoldDB" id="A0A544YVA2"/>
<evidence type="ECO:0000256" key="9">
    <source>
        <dbReference type="ARBA" id="ARBA00023136"/>
    </source>
</evidence>
<evidence type="ECO:0000256" key="1">
    <source>
        <dbReference type="ARBA" id="ARBA00022475"/>
    </source>
</evidence>
<dbReference type="GO" id="GO:0004222">
    <property type="term" value="F:metalloendopeptidase activity"/>
    <property type="evidence" value="ECO:0007669"/>
    <property type="project" value="InterPro"/>
</dbReference>
<proteinExistence type="inferred from homology"/>
<keyword evidence="9 11" id="KW-0472">Membrane</keyword>
<feature type="transmembrane region" description="Helical" evidence="11">
    <location>
        <begin position="254"/>
        <end position="281"/>
    </location>
</feature>
<feature type="transmembrane region" description="Helical" evidence="11">
    <location>
        <begin position="82"/>
        <end position="102"/>
    </location>
</feature>
<evidence type="ECO:0000256" key="7">
    <source>
        <dbReference type="ARBA" id="ARBA00022989"/>
    </source>
</evidence>
<comment type="caution">
    <text evidence="13">The sequence shown here is derived from an EMBL/GenBank/DDBJ whole genome shotgun (WGS) entry which is preliminary data.</text>
</comment>
<protein>
    <submittedName>
        <fullName evidence="13">M48 family metalloprotease</fullName>
    </submittedName>
</protein>
<evidence type="ECO:0000256" key="11">
    <source>
        <dbReference type="SAM" id="Phobius"/>
    </source>
</evidence>
<dbReference type="Proteomes" id="UP000316541">
    <property type="component" value="Unassembled WGS sequence"/>
</dbReference>
<evidence type="ECO:0000256" key="6">
    <source>
        <dbReference type="ARBA" id="ARBA00022833"/>
    </source>
</evidence>
<accession>A0A544YVA2</accession>
<dbReference type="Gene3D" id="3.30.2010.10">
    <property type="entry name" value="Metalloproteases ('zincins'), catalytic domain"/>
    <property type="match status" value="1"/>
</dbReference>
<name>A0A544YVA2_9ACTN</name>
<comment type="cofactor">
    <cofactor evidence="10">
        <name>Zn(2+)</name>
        <dbReference type="ChEBI" id="CHEBI:29105"/>
    </cofactor>
    <text evidence="10">Binds 1 zinc ion per subunit.</text>
</comment>
<feature type="domain" description="Peptidase M48" evidence="12">
    <location>
        <begin position="150"/>
        <end position="397"/>
    </location>
</feature>
<keyword evidence="1" id="KW-1003">Cell membrane</keyword>
<dbReference type="PANTHER" id="PTHR43221">
    <property type="entry name" value="PROTEASE HTPX"/>
    <property type="match status" value="1"/>
</dbReference>
<dbReference type="InterPro" id="IPR001915">
    <property type="entry name" value="Peptidase_M48"/>
</dbReference>
<evidence type="ECO:0000256" key="8">
    <source>
        <dbReference type="ARBA" id="ARBA00023049"/>
    </source>
</evidence>
<keyword evidence="6 10" id="KW-0862">Zinc</keyword>
<dbReference type="EMBL" id="VIRM01000015">
    <property type="protein sequence ID" value="TQS20679.1"/>
    <property type="molecule type" value="Genomic_DNA"/>
</dbReference>
<evidence type="ECO:0000313" key="14">
    <source>
        <dbReference type="Proteomes" id="UP000316541"/>
    </source>
</evidence>
<evidence type="ECO:0000256" key="2">
    <source>
        <dbReference type="ARBA" id="ARBA00022670"/>
    </source>
</evidence>
<sequence length="434" mass="47883">MTSPSDSICPSCSAPVSTDPRFSAWCPACDWNVDPLAETVATPTRRRRRWQDRRRAADRAAVERLYAEVSTAREPAHGRDRAGTAAMVIAGVVHLSTVALAAGSIWLIINGIFLARVLGVLGLVVAFSLRPRLGRFRRDEWSLGQTEAPRLYGLTDRVAAELGVGPADMIRVTPDYNATFGRVGLRRRTVLTIGLALWEVLSPQERVALLGHEFGHARNGDNRRSLWLHSASAALEQWYEVTHPSRIVSGGSDLISTLASVTAAALLFIPHMITSLVLLSLHRLTLRSGQRAEYLADDLAARVASSAATRSMLEALALHESVETLLQRQTALHQKGGFYRALNQESDVDLWQELRDYIASVPQTERLRRLRVSALRMSSIDTTHPPTHLRIAMMDTRKPREAAITMDEGDIDAISAELSAARRHAARAVLTLRH</sequence>
<keyword evidence="4" id="KW-0479">Metal-binding</keyword>
<keyword evidence="2 10" id="KW-0645">Protease</keyword>
<dbReference type="PANTHER" id="PTHR43221:SF2">
    <property type="entry name" value="PROTEASE HTPX HOMOLOG"/>
    <property type="match status" value="1"/>
</dbReference>
<keyword evidence="8 10" id="KW-0482">Metalloprotease</keyword>
<evidence type="ECO:0000256" key="3">
    <source>
        <dbReference type="ARBA" id="ARBA00022692"/>
    </source>
</evidence>
<evidence type="ECO:0000259" key="12">
    <source>
        <dbReference type="Pfam" id="PF01435"/>
    </source>
</evidence>
<gene>
    <name evidence="13" type="ORF">FLX08_14415</name>
</gene>
<organism evidence="13 14">
    <name type="scientific">Microbispora hainanensis</name>
    <dbReference type="NCBI Taxonomy" id="568844"/>
    <lineage>
        <taxon>Bacteria</taxon>
        <taxon>Bacillati</taxon>
        <taxon>Actinomycetota</taxon>
        <taxon>Actinomycetes</taxon>
        <taxon>Streptosporangiales</taxon>
        <taxon>Streptosporangiaceae</taxon>
        <taxon>Microbispora</taxon>
    </lineage>
</organism>
<keyword evidence="7 11" id="KW-1133">Transmembrane helix</keyword>
<dbReference type="CDD" id="cd07328">
    <property type="entry name" value="M48_Ste24p_like"/>
    <property type="match status" value="1"/>
</dbReference>
<keyword evidence="5 10" id="KW-0378">Hydrolase</keyword>
<reference evidence="13 14" key="1">
    <citation type="submission" date="2019-07" db="EMBL/GenBank/DDBJ databases">
        <title>Microbispora hainanensis DSM 45428.</title>
        <authorList>
            <person name="Thawai C."/>
        </authorList>
    </citation>
    <scope>NUCLEOTIDE SEQUENCE [LARGE SCALE GENOMIC DNA]</scope>
    <source>
        <strain evidence="13 14">DSM 45428</strain>
    </source>
</reference>
<evidence type="ECO:0000256" key="4">
    <source>
        <dbReference type="ARBA" id="ARBA00022723"/>
    </source>
</evidence>
<evidence type="ECO:0000256" key="10">
    <source>
        <dbReference type="RuleBase" id="RU003983"/>
    </source>
</evidence>